<dbReference type="EMBL" id="ALBS01000056">
    <property type="protein sequence ID" value="EJT51463.1"/>
    <property type="molecule type" value="Genomic_DNA"/>
</dbReference>
<reference evidence="3 4" key="1">
    <citation type="journal article" date="2012" name="Eukaryot. Cell">
        <title>Draft genome sequence of CBS 2479, the standard type strain of Trichosporon asahii.</title>
        <authorList>
            <person name="Yang R.Y."/>
            <person name="Li H.T."/>
            <person name="Zhu H."/>
            <person name="Zhou G.P."/>
            <person name="Wang M."/>
            <person name="Wang L."/>
        </authorList>
    </citation>
    <scope>NUCLEOTIDE SEQUENCE [LARGE SCALE GENOMIC DNA]</scope>
    <source>
        <strain evidence="4">ATCC 90039 / CBS 2479 / JCM 2466 / KCTC 7840 / NCYC 2677 / UAMH 7654</strain>
    </source>
</reference>
<keyword evidence="1" id="KW-0378">Hydrolase</keyword>
<dbReference type="GO" id="GO:0005634">
    <property type="term" value="C:nucleus"/>
    <property type="evidence" value="ECO:0007669"/>
    <property type="project" value="TreeGrafter"/>
</dbReference>
<dbReference type="VEuPathDB" id="FungiDB:A1Q1_07314"/>
<dbReference type="InterPro" id="IPR029058">
    <property type="entry name" value="AB_hydrolase_fold"/>
</dbReference>
<dbReference type="GO" id="GO:0016787">
    <property type="term" value="F:hydrolase activity"/>
    <property type="evidence" value="ECO:0007669"/>
    <property type="project" value="UniProtKB-KW"/>
</dbReference>
<dbReference type="OrthoDB" id="2094269at2759"/>
<organism evidence="3 4">
    <name type="scientific">Trichosporon asahii var. asahii (strain ATCC 90039 / CBS 2479 / JCM 2466 / KCTC 7840 / NBRC 103889/ NCYC 2677 / UAMH 7654)</name>
    <name type="common">Yeast</name>
    <dbReference type="NCBI Taxonomy" id="1186058"/>
    <lineage>
        <taxon>Eukaryota</taxon>
        <taxon>Fungi</taxon>
        <taxon>Dikarya</taxon>
        <taxon>Basidiomycota</taxon>
        <taxon>Agaricomycotina</taxon>
        <taxon>Tremellomycetes</taxon>
        <taxon>Trichosporonales</taxon>
        <taxon>Trichosporonaceae</taxon>
        <taxon>Trichosporon</taxon>
    </lineage>
</organism>
<dbReference type="GeneID" id="25990826"/>
<dbReference type="Proteomes" id="UP000002748">
    <property type="component" value="Unassembled WGS sequence"/>
</dbReference>
<feature type="domain" description="Serine hydrolase" evidence="2">
    <location>
        <begin position="69"/>
        <end position="257"/>
    </location>
</feature>
<sequence>MSSPVRILALCGYSQNAITFATSLRGALLQSPSFDAAAAWKPLSGSFQKFQLPPSASEQGERLGTVVSQSKDGRAEFTFLDPPIVLGREHLAPVHVKEYEKNLKEASDKHHVTPRAWWLAPDRDTYAEYDNSVKYISDFLQTQERPFDGVIGFSQGAAMTAALTALLEKDGLSPQFTRGSATPLKFAIAVGGFKPRSKTPDFSAYFPVNTPVLHVVGAQDPVVSAKASKQLQDATPTSRAVGHDGGHWTPGNSQWQKFFSDFIASMGKGGKLGDTAAPGEESARL</sequence>
<dbReference type="RefSeq" id="XP_014183025.1">
    <property type="nucleotide sequence ID" value="XM_014327550.1"/>
</dbReference>
<dbReference type="SUPFAM" id="SSF53474">
    <property type="entry name" value="alpha/beta-Hydrolases"/>
    <property type="match status" value="1"/>
</dbReference>
<dbReference type="Pfam" id="PF03959">
    <property type="entry name" value="FSH1"/>
    <property type="match status" value="1"/>
</dbReference>
<accession>J5R9W1</accession>
<evidence type="ECO:0000259" key="2">
    <source>
        <dbReference type="Pfam" id="PF03959"/>
    </source>
</evidence>
<dbReference type="InterPro" id="IPR050593">
    <property type="entry name" value="LovG"/>
</dbReference>
<gene>
    <name evidence="3" type="ORF">A1Q1_07314</name>
</gene>
<proteinExistence type="predicted"/>
<dbReference type="AlphaFoldDB" id="J5R9W1"/>
<dbReference type="PANTHER" id="PTHR48070">
    <property type="entry name" value="ESTERASE OVCA2"/>
    <property type="match status" value="1"/>
</dbReference>
<dbReference type="GO" id="GO:0005737">
    <property type="term" value="C:cytoplasm"/>
    <property type="evidence" value="ECO:0007669"/>
    <property type="project" value="TreeGrafter"/>
</dbReference>
<dbReference type="Gene3D" id="3.40.50.1820">
    <property type="entry name" value="alpha/beta hydrolase"/>
    <property type="match status" value="1"/>
</dbReference>
<dbReference type="KEGG" id="tasa:A1Q1_07314"/>
<dbReference type="InterPro" id="IPR005645">
    <property type="entry name" value="FSH-like_dom"/>
</dbReference>
<protein>
    <recommendedName>
        <fullName evidence="2">Serine hydrolase domain-containing protein</fullName>
    </recommendedName>
</protein>
<name>J5R9W1_TRIAS</name>
<evidence type="ECO:0000313" key="4">
    <source>
        <dbReference type="Proteomes" id="UP000002748"/>
    </source>
</evidence>
<dbReference type="HOGENOM" id="CLU_051938_2_1_1"/>
<evidence type="ECO:0000256" key="1">
    <source>
        <dbReference type="ARBA" id="ARBA00022801"/>
    </source>
</evidence>
<comment type="caution">
    <text evidence="3">The sequence shown here is derived from an EMBL/GenBank/DDBJ whole genome shotgun (WGS) entry which is preliminary data.</text>
</comment>
<evidence type="ECO:0000313" key="3">
    <source>
        <dbReference type="EMBL" id="EJT51463.1"/>
    </source>
</evidence>
<dbReference type="PANTHER" id="PTHR48070:SF6">
    <property type="entry name" value="ESTERASE OVCA2"/>
    <property type="match status" value="1"/>
</dbReference>